<evidence type="ECO:0000313" key="2">
    <source>
        <dbReference type="EMBL" id="KHJ99780.1"/>
    </source>
</evidence>
<dbReference type="InterPro" id="IPR000477">
    <property type="entry name" value="RT_dom"/>
</dbReference>
<dbReference type="CDD" id="cd01650">
    <property type="entry name" value="RT_nLTR_like"/>
    <property type="match status" value="1"/>
</dbReference>
<dbReference type="PANTHER" id="PTHR47027:SF20">
    <property type="entry name" value="REVERSE TRANSCRIPTASE-LIKE PROTEIN WITH RNA-DIRECTED DNA POLYMERASE DOMAIN"/>
    <property type="match status" value="1"/>
</dbReference>
<proteinExistence type="predicted"/>
<dbReference type="Pfam" id="PF00078">
    <property type="entry name" value="RVT_1"/>
    <property type="match status" value="1"/>
</dbReference>
<reference evidence="2 3" key="1">
    <citation type="submission" date="2014-03" db="EMBL/GenBank/DDBJ databases">
        <title>Draft genome of the hookworm Oesophagostomum dentatum.</title>
        <authorList>
            <person name="Mitreva M."/>
        </authorList>
    </citation>
    <scope>NUCLEOTIDE SEQUENCE [LARGE SCALE GENOMIC DNA]</scope>
    <source>
        <strain evidence="2 3">OD-Hann</strain>
    </source>
</reference>
<sequence length="351" mass="39862">MATNVDLIKLPKLSNIVEMFGNWRKTSLAATAAVAVGIAMTVLCAPLNSFKDAIFLYVQKETKARPRRQAALQLADSTMMMKLRITGGHDLHKLLAKKFTTYLHSQKIPSHWRKAKTILLFRKGDKENVGNYSPISLLSVLCKLYTNILQRRIERQLDEYQPVEQAEFRKGFSVIDRIHAAAQLIERCREYKIPMLLVFVDYKKAFDSVEHNAVIEALMDAGIDPGYVGNDIVLCAKNREEAQEMLDGLDKASKLIGLEMNKKKTQYMKNTWYPAGVVKLEGRALEEVQSYTNLGRNINMDESPVHEPIRSFKLRLPVCKKLCIEVSVKLKMSIVPLDSQFATSSRLGREK</sequence>
<evidence type="ECO:0000313" key="3">
    <source>
        <dbReference type="Proteomes" id="UP000053660"/>
    </source>
</evidence>
<dbReference type="PANTHER" id="PTHR47027">
    <property type="entry name" value="REVERSE TRANSCRIPTASE DOMAIN-CONTAINING PROTEIN"/>
    <property type="match status" value="1"/>
</dbReference>
<dbReference type="Proteomes" id="UP000053660">
    <property type="component" value="Unassembled WGS sequence"/>
</dbReference>
<accession>A0A0B1TWE9</accession>
<name>A0A0B1TWE9_OESDE</name>
<evidence type="ECO:0000259" key="1">
    <source>
        <dbReference type="Pfam" id="PF00078"/>
    </source>
</evidence>
<dbReference type="EMBL" id="KN549205">
    <property type="protein sequence ID" value="KHJ99780.1"/>
    <property type="molecule type" value="Genomic_DNA"/>
</dbReference>
<feature type="domain" description="Reverse transcriptase" evidence="1">
    <location>
        <begin position="126"/>
        <end position="224"/>
    </location>
</feature>
<dbReference type="AlphaFoldDB" id="A0A0B1TWE9"/>
<gene>
    <name evidence="2" type="ORF">OESDEN_00235</name>
</gene>
<organism evidence="2 3">
    <name type="scientific">Oesophagostomum dentatum</name>
    <name type="common">Nodular worm</name>
    <dbReference type="NCBI Taxonomy" id="61180"/>
    <lineage>
        <taxon>Eukaryota</taxon>
        <taxon>Metazoa</taxon>
        <taxon>Ecdysozoa</taxon>
        <taxon>Nematoda</taxon>
        <taxon>Chromadorea</taxon>
        <taxon>Rhabditida</taxon>
        <taxon>Rhabditina</taxon>
        <taxon>Rhabditomorpha</taxon>
        <taxon>Strongyloidea</taxon>
        <taxon>Strongylidae</taxon>
        <taxon>Oesophagostomum</taxon>
    </lineage>
</organism>
<dbReference type="OrthoDB" id="410104at2759"/>
<keyword evidence="3" id="KW-1185">Reference proteome</keyword>
<protein>
    <recommendedName>
        <fullName evidence="1">Reverse transcriptase domain-containing protein</fullName>
    </recommendedName>
</protein>